<name>A0AAP7PER1_ECOLX</name>
<gene>
    <name evidence="1" type="ORF">BMT50_17330</name>
    <name evidence="2" type="ORF">BMT50_25905</name>
</gene>
<accession>A0AAP7PER1</accession>
<evidence type="ECO:0000313" key="1">
    <source>
        <dbReference type="EMBL" id="OKB74397.1"/>
    </source>
</evidence>
<evidence type="ECO:0000313" key="3">
    <source>
        <dbReference type="Proteomes" id="UP000186595"/>
    </source>
</evidence>
<reference evidence="1 3" key="1">
    <citation type="submission" date="2016-11" db="EMBL/GenBank/DDBJ databases">
        <title>Draft genome sequences of five Shigatoxin-producing Escherichia coli isolates harboring the new recently described Subtilase cytotoxin allelic variant subAB2-3.</title>
        <authorList>
            <person name="Tasara T."/>
            <person name="Fierz L."/>
            <person name="Klumpp J."/>
            <person name="Schmidt H."/>
            <person name="Stephan R."/>
        </authorList>
    </citation>
    <scope>NUCLEOTIDE SEQUENCE [LARGE SCALE GENOMIC DNA]</scope>
    <source>
        <strain evidence="1 3">453</strain>
    </source>
</reference>
<dbReference type="EMBL" id="MPGR01000001">
    <property type="protein sequence ID" value="OKB75971.1"/>
    <property type="molecule type" value="Genomic_DNA"/>
</dbReference>
<proteinExistence type="predicted"/>
<dbReference type="Proteomes" id="UP000186595">
    <property type="component" value="Unassembled WGS sequence"/>
</dbReference>
<evidence type="ECO:0000313" key="2">
    <source>
        <dbReference type="EMBL" id="OKB75971.1"/>
    </source>
</evidence>
<dbReference type="AlphaFoldDB" id="A0AAP7PER1"/>
<comment type="caution">
    <text evidence="1">The sequence shown here is derived from an EMBL/GenBank/DDBJ whole genome shotgun (WGS) entry which is preliminary data.</text>
</comment>
<dbReference type="EMBL" id="MPGR01000001">
    <property type="protein sequence ID" value="OKB74397.1"/>
    <property type="molecule type" value="Genomic_DNA"/>
</dbReference>
<organism evidence="1 3">
    <name type="scientific">Escherichia coli</name>
    <dbReference type="NCBI Taxonomy" id="562"/>
    <lineage>
        <taxon>Bacteria</taxon>
        <taxon>Pseudomonadati</taxon>
        <taxon>Pseudomonadota</taxon>
        <taxon>Gammaproteobacteria</taxon>
        <taxon>Enterobacterales</taxon>
        <taxon>Enterobacteriaceae</taxon>
        <taxon>Escherichia</taxon>
    </lineage>
</organism>
<protein>
    <submittedName>
        <fullName evidence="1">Uncharacterized protein</fullName>
    </submittedName>
</protein>
<sequence>MYGIQVWRKGILMTTVLNPTGVLDVITSGTGSRKYQELPGWKLEVCVPTVTLNGNSSQTKASVSGWTVHYSGVSFMRPVLVMIRGI</sequence>